<proteinExistence type="predicted"/>
<sequence length="708" mass="72907">MTARSHATARPRPHTRTVTAVGLAVAMLVPALATGADAAPAAPVGWATSDVGPAPDGQLTNLAHLDFLGDTVSPPALAGHTTYRLDTEPDLGVLWTYADRRDGGVYERVGGGPHDTATDTWAQGAFNTDDLARAAVVYLRHWKLDGDTHSRDAAYQLLRAVTYMQTTAGADAGNVALWMQPDGSLNLSPVPVELPDPSDSGESYWLARTVWALGEGYAAFAVDDPEFAAFLGDRIDLALTALERQSLSRYGTWDVADGARVPTWLIVDGADATGEAVLGLSAFVESAPASTLTTRAATAVARYAEGIAAMSSGDSTTWPYGAILPWTHSQSMWHAWSSQMPAALARAADAVGRPDLLDAAVTDVAGFTPYLLTATGPINGWMPSPSDTTQIAYGVDSRVQSLLAVADTTGRPGLAQLAGISASWYFGANRAGAPMYDPATGVTFDGLNGDGVVNQNSGAESTIHGLLTMLALDAHPDAAATARSATSLVDLNGVQVVEAESATLSGGAVTAPAPSAWTGESLWSAGSYLELATGARAAWTLPASDQPRVVQAVVDLHAATPTGTGAARLDWSTGRTSLGTVDPGTGGDQGVTEAPGALTPVSLPRELPAGATALSVAVRRGATTGARVDALLLKPRVSHLVLDGPHGGTALVQNAGSRTEAAKVALPGGGKATVRSYDATGTLRQERTMRGAVLTVQVRAGGFTVLTR</sequence>
<feature type="chain" id="PRO_5020881978" description="Glycogen debranching protein" evidence="1">
    <location>
        <begin position="39"/>
        <end position="708"/>
    </location>
</feature>
<name>A0A4Q5N3W6_9MICO</name>
<keyword evidence="3" id="KW-1185">Reference proteome</keyword>
<evidence type="ECO:0000313" key="3">
    <source>
        <dbReference type="Proteomes" id="UP000293764"/>
    </source>
</evidence>
<dbReference type="EMBL" id="SDWW01000001">
    <property type="protein sequence ID" value="RYV52938.1"/>
    <property type="molecule type" value="Genomic_DNA"/>
</dbReference>
<reference evidence="2 3" key="1">
    <citation type="submission" date="2019-01" db="EMBL/GenBank/DDBJ databases">
        <title>Novel species of Cellulomonas.</title>
        <authorList>
            <person name="Liu Q."/>
            <person name="Xin Y.-H."/>
        </authorList>
    </citation>
    <scope>NUCLEOTIDE SEQUENCE [LARGE SCALE GENOMIC DNA]</scope>
    <source>
        <strain evidence="2 3">HLT2-17</strain>
    </source>
</reference>
<protein>
    <recommendedName>
        <fullName evidence="4">Glycogen debranching protein</fullName>
    </recommendedName>
</protein>
<dbReference type="Proteomes" id="UP000293764">
    <property type="component" value="Unassembled WGS sequence"/>
</dbReference>
<comment type="caution">
    <text evidence="2">The sequence shown here is derived from an EMBL/GenBank/DDBJ whole genome shotgun (WGS) entry which is preliminary data.</text>
</comment>
<evidence type="ECO:0008006" key="4">
    <source>
        <dbReference type="Google" id="ProtNLM"/>
    </source>
</evidence>
<evidence type="ECO:0000256" key="1">
    <source>
        <dbReference type="SAM" id="SignalP"/>
    </source>
</evidence>
<accession>A0A4Q5N3W6</accession>
<gene>
    <name evidence="2" type="ORF">EUA98_00125</name>
</gene>
<dbReference type="AlphaFoldDB" id="A0A4Q5N3W6"/>
<dbReference type="RefSeq" id="WP_130100637.1">
    <property type="nucleotide sequence ID" value="NZ_SDWW01000001.1"/>
</dbReference>
<evidence type="ECO:0000313" key="2">
    <source>
        <dbReference type="EMBL" id="RYV52938.1"/>
    </source>
</evidence>
<organism evidence="2 3">
    <name type="scientific">Pengzhenrongella frigida</name>
    <dbReference type="NCBI Taxonomy" id="1259133"/>
    <lineage>
        <taxon>Bacteria</taxon>
        <taxon>Bacillati</taxon>
        <taxon>Actinomycetota</taxon>
        <taxon>Actinomycetes</taxon>
        <taxon>Micrococcales</taxon>
        <taxon>Pengzhenrongella</taxon>
    </lineage>
</organism>
<keyword evidence="1" id="KW-0732">Signal</keyword>
<feature type="signal peptide" evidence="1">
    <location>
        <begin position="1"/>
        <end position="38"/>
    </location>
</feature>
<dbReference type="OrthoDB" id="7540161at2"/>